<gene>
    <name evidence="4" type="ORF">PCON_11619</name>
</gene>
<name>U4L6C5_PYROM</name>
<evidence type="ECO:0000313" key="5">
    <source>
        <dbReference type="Proteomes" id="UP000018144"/>
    </source>
</evidence>
<evidence type="ECO:0000313" key="4">
    <source>
        <dbReference type="EMBL" id="CCX12025.1"/>
    </source>
</evidence>
<proteinExistence type="inferred from homology"/>
<feature type="region of interest" description="Disordered" evidence="2">
    <location>
        <begin position="466"/>
        <end position="492"/>
    </location>
</feature>
<dbReference type="EMBL" id="HF935675">
    <property type="protein sequence ID" value="CCX12025.1"/>
    <property type="molecule type" value="Genomic_DNA"/>
</dbReference>
<feature type="compositionally biased region" description="Low complexity" evidence="2">
    <location>
        <begin position="56"/>
        <end position="68"/>
    </location>
</feature>
<feature type="compositionally biased region" description="Basic and acidic residues" evidence="2">
    <location>
        <begin position="71"/>
        <end position="82"/>
    </location>
</feature>
<dbReference type="Proteomes" id="UP000018144">
    <property type="component" value="Unassembled WGS sequence"/>
</dbReference>
<reference evidence="4 5" key="1">
    <citation type="journal article" date="2013" name="PLoS Genet.">
        <title>The genome and development-dependent transcriptomes of Pyronema confluens: a window into fungal evolution.</title>
        <authorList>
            <person name="Traeger S."/>
            <person name="Altegoer F."/>
            <person name="Freitag M."/>
            <person name="Gabaldon T."/>
            <person name="Kempken F."/>
            <person name="Kumar A."/>
            <person name="Marcet-Houben M."/>
            <person name="Poggeler S."/>
            <person name="Stajich J.E."/>
            <person name="Nowrousian M."/>
        </authorList>
    </citation>
    <scope>NUCLEOTIDE SEQUENCE [LARGE SCALE GENOMIC DNA]</scope>
    <source>
        <strain evidence="5">CBS 100304</strain>
        <tissue evidence="4">Vegetative mycelium</tissue>
    </source>
</reference>
<comment type="similarity">
    <text evidence="1">Belongs to the RMD1/sif2 family.</text>
</comment>
<dbReference type="PANTHER" id="PTHR16255:SF1">
    <property type="entry name" value="REQUIRED FOR MEIOTIC NUCLEAR DIVISION PROTEIN 1 HOMOLOG"/>
    <property type="match status" value="1"/>
</dbReference>
<organism evidence="4 5">
    <name type="scientific">Pyronema omphalodes (strain CBS 100304)</name>
    <name type="common">Pyronema confluens</name>
    <dbReference type="NCBI Taxonomy" id="1076935"/>
    <lineage>
        <taxon>Eukaryota</taxon>
        <taxon>Fungi</taxon>
        <taxon>Dikarya</taxon>
        <taxon>Ascomycota</taxon>
        <taxon>Pezizomycotina</taxon>
        <taxon>Pezizomycetes</taxon>
        <taxon>Pezizales</taxon>
        <taxon>Pyronemataceae</taxon>
        <taxon>Pyronema</taxon>
    </lineage>
</organism>
<dbReference type="OrthoDB" id="242766at2759"/>
<protein>
    <submittedName>
        <fullName evidence="4">Similar to Uncharacterized protein YDR282C acc. no. Q05648</fullName>
    </submittedName>
</protein>
<dbReference type="eggNOG" id="KOG2861">
    <property type="taxonomic scope" value="Eukaryota"/>
</dbReference>
<dbReference type="GO" id="GO:0005739">
    <property type="term" value="C:mitochondrion"/>
    <property type="evidence" value="ECO:0007669"/>
    <property type="project" value="UniProtKB-ARBA"/>
</dbReference>
<dbReference type="PANTHER" id="PTHR16255">
    <property type="entry name" value="REQUIRED FOR MEIOTIC NUCLEAR DIVISION PROTEIN 1 HOMOLOG"/>
    <property type="match status" value="1"/>
</dbReference>
<dbReference type="InterPro" id="IPR051624">
    <property type="entry name" value="RMD1/Sad1-interacting"/>
</dbReference>
<evidence type="ECO:0000259" key="3">
    <source>
        <dbReference type="Pfam" id="PF02582"/>
    </source>
</evidence>
<keyword evidence="5" id="KW-1185">Reference proteome</keyword>
<dbReference type="AlphaFoldDB" id="U4L6C5"/>
<feature type="compositionally biased region" description="Low complexity" evidence="2">
    <location>
        <begin position="125"/>
        <end position="136"/>
    </location>
</feature>
<dbReference type="GO" id="GO:0070131">
    <property type="term" value="P:positive regulation of mitochondrial translation"/>
    <property type="evidence" value="ECO:0007669"/>
    <property type="project" value="TreeGrafter"/>
</dbReference>
<accession>U4L6C5</accession>
<sequence length="492" mass="54877">MSLLITPRLIFRNLPRFRQQKTCRAPPLIKQFMTTAIVGRSKPQQQQLAQHEKLSSSKPSQSSDGKLSTGKPHDTTKNHHDTNNASANPEKPEKPELSSTSANASKPAEDECFTPKSPRPKTSLRRAAAASERLLSPPSETNLCTAYSTAETYDLSHCASLLRSAGYSLDPTNTGLTKQVIHLRPGSEAGGSEAEAEADVFIFPSGAIVSWSYPSSGISKLALLLRPAAGGEAVPTKGVETEDLEYTRDPRVRKSRVAGDIIILGTAPAMDGPNWIPNQQPIPNNEASNTNLTLAKIAFSSGLARSTKLAMLERLLDEYLETTSTIPTLLSKGSRLPFTRGFILKKTGELLQFRAQLNLYSELTDSLPDLFWDSRHELGLEGYYEAVGRALDVGVRIRILNEKLTYASGIVEVLRERLSERHSLGLEWMIIVLIAVEVGFELMRMWREHKWENSDEGRYKRWKEMKEREEDGEWQEWKQRNEEGSEVKMGET</sequence>
<dbReference type="InterPro" id="IPR003734">
    <property type="entry name" value="DUF155"/>
</dbReference>
<dbReference type="Pfam" id="PF02582">
    <property type="entry name" value="DUF155"/>
    <property type="match status" value="1"/>
</dbReference>
<dbReference type="OMA" id="QLMKFRQ"/>
<evidence type="ECO:0000256" key="2">
    <source>
        <dbReference type="SAM" id="MobiDB-lite"/>
    </source>
</evidence>
<feature type="region of interest" description="Disordered" evidence="2">
    <location>
        <begin position="39"/>
        <end position="141"/>
    </location>
</feature>
<feature type="domain" description="DUF155" evidence="3">
    <location>
        <begin position="200"/>
        <end position="401"/>
    </location>
</feature>
<evidence type="ECO:0000256" key="1">
    <source>
        <dbReference type="ARBA" id="ARBA00008306"/>
    </source>
</evidence>